<accession>A0A9N9RCY4</accession>
<dbReference type="OrthoDB" id="7474005at2759"/>
<proteinExistence type="predicted"/>
<sequence length="133" mass="13736">MDSGNRKVATARLIKMSSSTPPLSCDIITTLGLLGELLVTSDEVPPPCARSTSGCGCGCKNVPSYVDVILPPSAVELPCGLGYSPAAAPLVATAYDCSDTCISCVPVTSPYTCTKLVTPLCPELRAYAKPIIL</sequence>
<protein>
    <submittedName>
        <fullName evidence="1">Uncharacterized protein</fullName>
    </submittedName>
</protein>
<evidence type="ECO:0000313" key="2">
    <source>
        <dbReference type="Proteomes" id="UP001153714"/>
    </source>
</evidence>
<dbReference type="Proteomes" id="UP001153714">
    <property type="component" value="Chromosome 6"/>
</dbReference>
<name>A0A9N9RCY4_9NEOP</name>
<dbReference type="AlphaFoldDB" id="A0A9N9RCY4"/>
<reference evidence="1" key="2">
    <citation type="submission" date="2022-10" db="EMBL/GenBank/DDBJ databases">
        <authorList>
            <consortium name="ENA_rothamsted_submissions"/>
            <consortium name="culmorum"/>
            <person name="King R."/>
        </authorList>
    </citation>
    <scope>NUCLEOTIDE SEQUENCE</scope>
</reference>
<keyword evidence="2" id="KW-1185">Reference proteome</keyword>
<organism evidence="1 2">
    <name type="scientific">Diatraea saccharalis</name>
    <name type="common">sugarcane borer</name>
    <dbReference type="NCBI Taxonomy" id="40085"/>
    <lineage>
        <taxon>Eukaryota</taxon>
        <taxon>Metazoa</taxon>
        <taxon>Ecdysozoa</taxon>
        <taxon>Arthropoda</taxon>
        <taxon>Hexapoda</taxon>
        <taxon>Insecta</taxon>
        <taxon>Pterygota</taxon>
        <taxon>Neoptera</taxon>
        <taxon>Endopterygota</taxon>
        <taxon>Lepidoptera</taxon>
        <taxon>Glossata</taxon>
        <taxon>Ditrysia</taxon>
        <taxon>Pyraloidea</taxon>
        <taxon>Crambidae</taxon>
        <taxon>Crambinae</taxon>
        <taxon>Diatraea</taxon>
    </lineage>
</organism>
<evidence type="ECO:0000313" key="1">
    <source>
        <dbReference type="EMBL" id="CAG9794188.1"/>
    </source>
</evidence>
<reference evidence="1" key="1">
    <citation type="submission" date="2021-12" db="EMBL/GenBank/DDBJ databases">
        <authorList>
            <person name="King R."/>
        </authorList>
    </citation>
    <scope>NUCLEOTIDE SEQUENCE</scope>
</reference>
<dbReference type="EMBL" id="OU893337">
    <property type="protein sequence ID" value="CAG9794188.1"/>
    <property type="molecule type" value="Genomic_DNA"/>
</dbReference>
<gene>
    <name evidence="1" type="ORF">DIATSA_LOCUS11582</name>
</gene>